<evidence type="ECO:0000256" key="4">
    <source>
        <dbReference type="SAM" id="SignalP"/>
    </source>
</evidence>
<evidence type="ECO:0000313" key="6">
    <source>
        <dbReference type="Proteomes" id="UP001596455"/>
    </source>
</evidence>
<keyword evidence="2" id="KW-0813">Transport</keyword>
<accession>A0ABW2Q3F1</accession>
<organism evidence="5 6">
    <name type="scientific">Georgenia alba</name>
    <dbReference type="NCBI Taxonomy" id="2233858"/>
    <lineage>
        <taxon>Bacteria</taxon>
        <taxon>Bacillati</taxon>
        <taxon>Actinomycetota</taxon>
        <taxon>Actinomycetes</taxon>
        <taxon>Micrococcales</taxon>
        <taxon>Bogoriellaceae</taxon>
        <taxon>Georgenia</taxon>
    </lineage>
</organism>
<dbReference type="Proteomes" id="UP001596455">
    <property type="component" value="Unassembled WGS sequence"/>
</dbReference>
<sequence length="453" mass="48663">MGSAPRRGRLLGTAVAAAAMVLAACSPATDDDPTVEGDTQAGGATTVTFRLWDEVAAPAYQESFDAFMAQNPDIRVEVETVPWADYFERLPLDLSSGEMADIFWTNTSNFGRYADSGDLLNISETLGTEHDEWEGAITDLYRRDGSLWGVPQLWDSIALYYNAEMVERAGVDPNDLTWQPSPGGRRVAPDDTLLPAARSLTVDDEGRHPGEDGFDPSSTRVYGFNSQADLQAIYIDFLAQNGGQWQDGDRFAFASPEGEEAFQYLVDLINTHHVAPSAADTNPNGDLPQELFLQGRLALFQSGPYRLRTIADSADFEWGIAPMVGGPEGRVSVVHGVAAVGNAHSENIEATTTVLRWLGSADGQSALASQGIAFPAAVDAQQTFVDYWADRDVDVQPFLDAAQGETTPAPTGPNTNAGMNAATPILQDMFLGDVPVPEALREAQEAGNAALEE</sequence>
<comment type="caution">
    <text evidence="5">The sequence shown here is derived from an EMBL/GenBank/DDBJ whole genome shotgun (WGS) entry which is preliminary data.</text>
</comment>
<evidence type="ECO:0000256" key="1">
    <source>
        <dbReference type="ARBA" id="ARBA00008520"/>
    </source>
</evidence>
<dbReference type="SUPFAM" id="SSF53850">
    <property type="entry name" value="Periplasmic binding protein-like II"/>
    <property type="match status" value="1"/>
</dbReference>
<dbReference type="PANTHER" id="PTHR30061">
    <property type="entry name" value="MALTOSE-BINDING PERIPLASMIC PROTEIN"/>
    <property type="match status" value="1"/>
</dbReference>
<keyword evidence="6" id="KW-1185">Reference proteome</keyword>
<evidence type="ECO:0000256" key="2">
    <source>
        <dbReference type="ARBA" id="ARBA00022448"/>
    </source>
</evidence>
<dbReference type="PROSITE" id="PS51257">
    <property type="entry name" value="PROKAR_LIPOPROTEIN"/>
    <property type="match status" value="1"/>
</dbReference>
<protein>
    <submittedName>
        <fullName evidence="5">ABC transporter substrate-binding protein</fullName>
    </submittedName>
</protein>
<dbReference type="EMBL" id="JBHTCQ010000001">
    <property type="protein sequence ID" value="MFC7404015.1"/>
    <property type="molecule type" value="Genomic_DNA"/>
</dbReference>
<evidence type="ECO:0000256" key="3">
    <source>
        <dbReference type="ARBA" id="ARBA00022729"/>
    </source>
</evidence>
<dbReference type="InterPro" id="IPR006059">
    <property type="entry name" value="SBP"/>
</dbReference>
<proteinExistence type="inferred from homology"/>
<evidence type="ECO:0000313" key="5">
    <source>
        <dbReference type="EMBL" id="MFC7404015.1"/>
    </source>
</evidence>
<comment type="similarity">
    <text evidence="1">Belongs to the bacterial solute-binding protein 1 family.</text>
</comment>
<dbReference type="Pfam" id="PF01547">
    <property type="entry name" value="SBP_bac_1"/>
    <property type="match status" value="1"/>
</dbReference>
<dbReference type="Gene3D" id="3.40.190.10">
    <property type="entry name" value="Periplasmic binding protein-like II"/>
    <property type="match status" value="1"/>
</dbReference>
<name>A0ABW2Q3F1_9MICO</name>
<dbReference type="CDD" id="cd13585">
    <property type="entry name" value="PBP2_TMBP_like"/>
    <property type="match status" value="1"/>
</dbReference>
<keyword evidence="3 4" id="KW-0732">Signal</keyword>
<gene>
    <name evidence="5" type="ORF">ACFQQL_02755</name>
</gene>
<feature type="signal peptide" evidence="4">
    <location>
        <begin position="1"/>
        <end position="30"/>
    </location>
</feature>
<dbReference type="RefSeq" id="WP_382391010.1">
    <property type="nucleotide sequence ID" value="NZ_JBHTCQ010000001.1"/>
</dbReference>
<dbReference type="PANTHER" id="PTHR30061:SF50">
    <property type="entry name" value="MALTOSE_MALTODEXTRIN-BINDING PERIPLASMIC PROTEIN"/>
    <property type="match status" value="1"/>
</dbReference>
<reference evidence="6" key="1">
    <citation type="journal article" date="2019" name="Int. J. Syst. Evol. Microbiol.">
        <title>The Global Catalogue of Microorganisms (GCM) 10K type strain sequencing project: providing services to taxonomists for standard genome sequencing and annotation.</title>
        <authorList>
            <consortium name="The Broad Institute Genomics Platform"/>
            <consortium name="The Broad Institute Genome Sequencing Center for Infectious Disease"/>
            <person name="Wu L."/>
            <person name="Ma J."/>
        </authorList>
    </citation>
    <scope>NUCLEOTIDE SEQUENCE [LARGE SCALE GENOMIC DNA]</scope>
    <source>
        <strain evidence="6">JCM 1490</strain>
    </source>
</reference>
<feature type="chain" id="PRO_5045182092" evidence="4">
    <location>
        <begin position="31"/>
        <end position="453"/>
    </location>
</feature>